<feature type="domain" description="HTH araC/xylS-type" evidence="11">
    <location>
        <begin position="1247"/>
        <end position="1346"/>
    </location>
</feature>
<dbReference type="Gene3D" id="2.60.40.10">
    <property type="entry name" value="Immunoglobulins"/>
    <property type="match status" value="1"/>
</dbReference>
<dbReference type="InterPro" id="IPR036097">
    <property type="entry name" value="HisK_dim/P_sf"/>
</dbReference>
<dbReference type="Gene3D" id="1.10.287.130">
    <property type="match status" value="1"/>
</dbReference>
<dbReference type="GO" id="GO:0003700">
    <property type="term" value="F:DNA-binding transcription factor activity"/>
    <property type="evidence" value="ECO:0007669"/>
    <property type="project" value="InterPro"/>
</dbReference>
<dbReference type="InterPro" id="IPR018062">
    <property type="entry name" value="HTH_AraC-typ_CS"/>
</dbReference>
<evidence type="ECO:0000256" key="10">
    <source>
        <dbReference type="SAM" id="SignalP"/>
    </source>
</evidence>
<dbReference type="Pfam" id="PF07494">
    <property type="entry name" value="Reg_prop"/>
    <property type="match status" value="3"/>
</dbReference>
<dbReference type="SUPFAM" id="SSF52172">
    <property type="entry name" value="CheY-like"/>
    <property type="match status" value="1"/>
</dbReference>
<evidence type="ECO:0000259" key="11">
    <source>
        <dbReference type="PROSITE" id="PS01124"/>
    </source>
</evidence>
<feature type="signal peptide" evidence="10">
    <location>
        <begin position="1"/>
        <end position="20"/>
    </location>
</feature>
<keyword evidence="8" id="KW-0804">Transcription</keyword>
<evidence type="ECO:0000256" key="8">
    <source>
        <dbReference type="ARBA" id="ARBA00023163"/>
    </source>
</evidence>
<keyword evidence="10" id="KW-0732">Signal</keyword>
<dbReference type="SMART" id="SM00448">
    <property type="entry name" value="REC"/>
    <property type="match status" value="1"/>
</dbReference>
<dbReference type="InterPro" id="IPR009057">
    <property type="entry name" value="Homeodomain-like_sf"/>
</dbReference>
<evidence type="ECO:0000313" key="15">
    <source>
        <dbReference type="Proteomes" id="UP000199577"/>
    </source>
</evidence>
<dbReference type="CDD" id="cd00082">
    <property type="entry name" value="HisKA"/>
    <property type="match status" value="1"/>
</dbReference>
<dbReference type="SMART" id="SM00387">
    <property type="entry name" value="HATPase_c"/>
    <property type="match status" value="1"/>
</dbReference>
<evidence type="ECO:0000259" key="13">
    <source>
        <dbReference type="PROSITE" id="PS50110"/>
    </source>
</evidence>
<dbReference type="FunFam" id="3.30.565.10:FF:000006">
    <property type="entry name" value="Sensor histidine kinase WalK"/>
    <property type="match status" value="1"/>
</dbReference>
<dbReference type="Gene3D" id="2.130.10.10">
    <property type="entry name" value="YVTN repeat-like/Quinoprotein amine dehydrogenase"/>
    <property type="match status" value="3"/>
</dbReference>
<dbReference type="PANTHER" id="PTHR43547:SF2">
    <property type="entry name" value="HYBRID SIGNAL TRANSDUCTION HISTIDINE KINASE C"/>
    <property type="match status" value="1"/>
</dbReference>
<dbReference type="FunFam" id="1.10.287.130:FF:000045">
    <property type="entry name" value="Two-component system sensor histidine kinase/response regulator"/>
    <property type="match status" value="1"/>
</dbReference>
<dbReference type="SMART" id="SM00342">
    <property type="entry name" value="HTH_ARAC"/>
    <property type="match status" value="1"/>
</dbReference>
<dbReference type="SUPFAM" id="SSF47384">
    <property type="entry name" value="Homodimeric domain of signal transducing histidine kinase"/>
    <property type="match status" value="1"/>
</dbReference>
<dbReference type="PROSITE" id="PS01124">
    <property type="entry name" value="HTH_ARAC_FAMILY_2"/>
    <property type="match status" value="1"/>
</dbReference>
<dbReference type="SUPFAM" id="SSF46689">
    <property type="entry name" value="Homeodomain-like"/>
    <property type="match status" value="1"/>
</dbReference>
<accession>A0A1I1K4M3</accession>
<dbReference type="PANTHER" id="PTHR43547">
    <property type="entry name" value="TWO-COMPONENT HISTIDINE KINASE"/>
    <property type="match status" value="1"/>
</dbReference>
<organism evidence="14 15">
    <name type="scientific">Parapedobacter composti</name>
    <dbReference type="NCBI Taxonomy" id="623281"/>
    <lineage>
        <taxon>Bacteria</taxon>
        <taxon>Pseudomonadati</taxon>
        <taxon>Bacteroidota</taxon>
        <taxon>Sphingobacteriia</taxon>
        <taxon>Sphingobacteriales</taxon>
        <taxon>Sphingobacteriaceae</taxon>
        <taxon>Parapedobacter</taxon>
    </lineage>
</organism>
<dbReference type="SMART" id="SM00388">
    <property type="entry name" value="HisKA"/>
    <property type="match status" value="1"/>
</dbReference>
<dbReference type="InterPro" id="IPR001789">
    <property type="entry name" value="Sig_transdc_resp-reg_receiver"/>
</dbReference>
<dbReference type="InterPro" id="IPR018060">
    <property type="entry name" value="HTH_AraC"/>
</dbReference>
<dbReference type="Gene3D" id="1.10.10.60">
    <property type="entry name" value="Homeodomain-like"/>
    <property type="match status" value="1"/>
</dbReference>
<dbReference type="GO" id="GO:0000155">
    <property type="term" value="F:phosphorelay sensor kinase activity"/>
    <property type="evidence" value="ECO:0007669"/>
    <property type="project" value="InterPro"/>
</dbReference>
<dbReference type="Pfam" id="PF02518">
    <property type="entry name" value="HATPase_c"/>
    <property type="match status" value="1"/>
</dbReference>
<evidence type="ECO:0000256" key="6">
    <source>
        <dbReference type="ARBA" id="ARBA00023015"/>
    </source>
</evidence>
<dbReference type="RefSeq" id="WP_090974272.1">
    <property type="nucleotide sequence ID" value="NZ_FOLL01000014.1"/>
</dbReference>
<proteinExistence type="predicted"/>
<dbReference type="InterPro" id="IPR005467">
    <property type="entry name" value="His_kinase_dom"/>
</dbReference>
<dbReference type="InterPro" id="IPR011110">
    <property type="entry name" value="Reg_prop"/>
</dbReference>
<keyword evidence="4" id="KW-0808">Transferase</keyword>
<dbReference type="GO" id="GO:0043565">
    <property type="term" value="F:sequence-specific DNA binding"/>
    <property type="evidence" value="ECO:0007669"/>
    <property type="project" value="InterPro"/>
</dbReference>
<dbReference type="InterPro" id="IPR036890">
    <property type="entry name" value="HATPase_C_sf"/>
</dbReference>
<feature type="domain" description="Histidine kinase" evidence="12">
    <location>
        <begin position="835"/>
        <end position="1059"/>
    </location>
</feature>
<dbReference type="PRINTS" id="PR00344">
    <property type="entry name" value="BCTRLSENSOR"/>
</dbReference>
<evidence type="ECO:0000256" key="2">
    <source>
        <dbReference type="ARBA" id="ARBA00012438"/>
    </source>
</evidence>
<evidence type="ECO:0000256" key="9">
    <source>
        <dbReference type="PROSITE-ProRule" id="PRU00169"/>
    </source>
</evidence>
<dbReference type="Pfam" id="PF12833">
    <property type="entry name" value="HTH_18"/>
    <property type="match status" value="1"/>
</dbReference>
<dbReference type="Proteomes" id="UP000199577">
    <property type="component" value="Unassembled WGS sequence"/>
</dbReference>
<feature type="modified residue" description="4-aspartylphosphate" evidence="9">
    <location>
        <position position="1146"/>
    </location>
</feature>
<evidence type="ECO:0000256" key="3">
    <source>
        <dbReference type="ARBA" id="ARBA00022553"/>
    </source>
</evidence>
<dbReference type="InterPro" id="IPR013783">
    <property type="entry name" value="Ig-like_fold"/>
</dbReference>
<dbReference type="InterPro" id="IPR015943">
    <property type="entry name" value="WD40/YVTN_repeat-like_dom_sf"/>
</dbReference>
<dbReference type="CDD" id="cd17574">
    <property type="entry name" value="REC_OmpR"/>
    <property type="match status" value="1"/>
</dbReference>
<dbReference type="InterPro" id="IPR004358">
    <property type="entry name" value="Sig_transdc_His_kin-like_C"/>
</dbReference>
<keyword evidence="3 9" id="KW-0597">Phosphoprotein</keyword>
<sequence>MFRYIFFLSAALLCSRCASAQSGKLFTVDSELSSSMVTDVHQGRSGYVWIATEDGLNRFDGIKFKVYRHNEHDPHSVLNDMALVLAEDKQGQMYVGYINGVQYYDAASDSFHHIPLKLQNGQEIAAHVLTIVQRKNGQMLIGTSGHGIFELQQRSGRWEGTKLEGLVPSNMIIRIFEDQKENLWIATEDNGLFRFGDGKLTDYFAAKKVQNNVVSSICEDKYGTIFVGNMSGGLFRYNTIDDAFVRVHYSGGGDLAVADLLVSSRNELYIATNGAGMKLYDEESGVVKDMDLTMTTFDFNTTKINSILEDNAGNIWMGMYQRGVFLLPTHKNSFGYIGYKSVNRNLIGSNCVMSIFEDSKGTFWIGTDNDGLYALGPDGGSSRHYGCRGGVRSVPSTIMSIYEDSYGDLWIGSYSDGLAKFNPHTGQSTYLTELVDKNGDYVQRIYGLREDKEQRLWIASMGSGLFCLDLKSGTIRNFSAVDGTVYRPDGNYLPNDWINCLLLSRNNKLYIGTFDGLACLDLENENFVTAFGTNRLLSNTVVYSLHDDDKGHLWAGTSRGLVCLNIATLEMNIFDMDNGLPSNLICAVEGGPNGDIWVSTNRGIAKMDVSESRFLNFYAGDGLQGNEFMTKVSLAAKNGDLYFGGIHGVTYFRPGEIHIQNKKRIVNIVDFYVRDKAVRKGMKSGRYAIVDTAVNHAQTFHLDYRDNSFSVEFSTMDFNDSERVSYVYSLNNNEWLALRPGNNRLAFDNLEAGEYRLRIRARSNDTFSDIKEARIIIHPVWFQSTLAKWMYALVTIMISVAIAKAYRNRRRIQQQMQVHQQAEAVNEAKLQFFINIAHEIRTPLTLIISPLKKLIENDGDGKRGHLYAIMNRNARRMLDLVNQLMDIRKIEKGQMSLQVECVDMVKFTKAICSMFEEQLDAKDITLTVESPCSQLFANIDPRNFDKVLMNILANACRFTPMGGTIKVTLEAVEGHGSKGSPEYMRIAVSDSGPTIDEQEAERLFECFYQSKSHGDRNRQGTGIGLYLAKQLVELHGGTIGVENLKENGCQFVLILPIELEAASTRVVSAPEKGVAVEQDQVMLDVAQGPEGTKKRAQRLVIIDDDSEIRAYLHGEFSDDYTVTIYTDGSEAYPGILKEPPEVVISDIMMPGMDGFTLCRKIKSSPLVNHIPVVLLTAKAEDSDNAKGLECGADAYVVKPFHVDVLRKLVKSLIRNRQLIRNSEREQQFKSQFISKIDLKSADEKLMEKVHRIIEENLNNPRLSVEMIATEIGISRVHLHRKLKELTNLTTRDLIRNIRLNQAADLIGKKNLTVSEVAYAVGYSDVNHFSVSFKQLYGVPPTDYVIDAATYARQD</sequence>
<dbReference type="PROSITE" id="PS50110">
    <property type="entry name" value="RESPONSE_REGULATORY"/>
    <property type="match status" value="1"/>
</dbReference>
<reference evidence="14 15" key="1">
    <citation type="submission" date="2016-10" db="EMBL/GenBank/DDBJ databases">
        <authorList>
            <person name="de Groot N.N."/>
        </authorList>
    </citation>
    <scope>NUCLEOTIDE SEQUENCE [LARGE SCALE GENOMIC DNA]</scope>
    <source>
        <strain evidence="14 15">DSM 22900</strain>
    </source>
</reference>
<dbReference type="OrthoDB" id="9809670at2"/>
<feature type="domain" description="Response regulatory" evidence="13">
    <location>
        <begin position="1098"/>
        <end position="1213"/>
    </location>
</feature>
<keyword evidence="7" id="KW-0238">DNA-binding</keyword>
<dbReference type="PROSITE" id="PS00041">
    <property type="entry name" value="HTH_ARAC_FAMILY_1"/>
    <property type="match status" value="1"/>
</dbReference>
<dbReference type="InterPro" id="IPR003661">
    <property type="entry name" value="HisK_dim/P_dom"/>
</dbReference>
<dbReference type="Pfam" id="PF00072">
    <property type="entry name" value="Response_reg"/>
    <property type="match status" value="1"/>
</dbReference>
<dbReference type="SUPFAM" id="SSF55874">
    <property type="entry name" value="ATPase domain of HSP90 chaperone/DNA topoisomerase II/histidine kinase"/>
    <property type="match status" value="1"/>
</dbReference>
<dbReference type="InterPro" id="IPR011006">
    <property type="entry name" value="CheY-like_superfamily"/>
</dbReference>
<keyword evidence="5 14" id="KW-0418">Kinase</keyword>
<dbReference type="Gene3D" id="3.30.565.10">
    <property type="entry name" value="Histidine kinase-like ATPase, C-terminal domain"/>
    <property type="match status" value="1"/>
</dbReference>
<dbReference type="STRING" id="623281.SAMN05421747_11462"/>
<dbReference type="EMBL" id="FOLL01000014">
    <property type="protein sequence ID" value="SFC55182.1"/>
    <property type="molecule type" value="Genomic_DNA"/>
</dbReference>
<protein>
    <recommendedName>
        <fullName evidence="2">histidine kinase</fullName>
        <ecNumber evidence="2">2.7.13.3</ecNumber>
    </recommendedName>
</protein>
<evidence type="ECO:0000256" key="4">
    <source>
        <dbReference type="ARBA" id="ARBA00022679"/>
    </source>
</evidence>
<name>A0A1I1K4M3_9SPHI</name>
<dbReference type="PROSITE" id="PS50109">
    <property type="entry name" value="HIS_KIN"/>
    <property type="match status" value="1"/>
</dbReference>
<gene>
    <name evidence="14" type="ORF">SAMN05421747_11462</name>
</gene>
<dbReference type="Pfam" id="PF00512">
    <property type="entry name" value="HisKA"/>
    <property type="match status" value="1"/>
</dbReference>
<keyword evidence="15" id="KW-1185">Reference proteome</keyword>
<feature type="chain" id="PRO_5011658192" description="histidine kinase" evidence="10">
    <location>
        <begin position="21"/>
        <end position="1354"/>
    </location>
</feature>
<comment type="catalytic activity">
    <reaction evidence="1">
        <text>ATP + protein L-histidine = ADP + protein N-phospho-L-histidine.</text>
        <dbReference type="EC" id="2.7.13.3"/>
    </reaction>
</comment>
<evidence type="ECO:0000256" key="1">
    <source>
        <dbReference type="ARBA" id="ARBA00000085"/>
    </source>
</evidence>
<dbReference type="SUPFAM" id="SSF63829">
    <property type="entry name" value="Calcium-dependent phosphotriesterase"/>
    <property type="match status" value="3"/>
</dbReference>
<evidence type="ECO:0000256" key="7">
    <source>
        <dbReference type="ARBA" id="ARBA00023125"/>
    </source>
</evidence>
<dbReference type="EC" id="2.7.13.3" evidence="2"/>
<evidence type="ECO:0000259" key="12">
    <source>
        <dbReference type="PROSITE" id="PS50109"/>
    </source>
</evidence>
<keyword evidence="6" id="KW-0805">Transcription regulation</keyword>
<dbReference type="InterPro" id="IPR003594">
    <property type="entry name" value="HATPase_dom"/>
</dbReference>
<evidence type="ECO:0000313" key="14">
    <source>
        <dbReference type="EMBL" id="SFC55182.1"/>
    </source>
</evidence>
<evidence type="ECO:0000256" key="5">
    <source>
        <dbReference type="ARBA" id="ARBA00022777"/>
    </source>
</evidence>
<dbReference type="Gene3D" id="3.40.50.2300">
    <property type="match status" value="1"/>
</dbReference>